<dbReference type="KEGG" id="mfp:MBIO_0425"/>
<sequence length="78" mass="9307">MKVREKNKDNQLITKNLEIDFAASKYGEELYVQVVDNLENFDILKREIKPFLKLKNNYPKFILYRTKNIDIDNVDGIK</sequence>
<reference evidence="1 2" key="1">
    <citation type="journal article" date="2009" name="Curr. Microbiol.">
        <title>Molecular cloning and expression of a novel cholinephosphotransferase involved in glycoglycerophospholipid biosynthesis of Mycoplasma fermentans.</title>
        <authorList>
            <person name="Ishida N."/>
            <person name="Irikura D."/>
            <person name="Matsuda K."/>
            <person name="Sato S."/>
            <person name="Asano K."/>
        </authorList>
    </citation>
    <scope>NUCLEOTIDE SEQUENCE [LARGE SCALE GENOMIC DNA]</scope>
    <source>
        <strain evidence="2">ATCC 19989 / NBRC 14854 / NCTC 10117 / PG18</strain>
    </source>
</reference>
<protein>
    <submittedName>
        <fullName evidence="1">Uncharacterized protein</fullName>
    </submittedName>
</protein>
<accession>C4XEW8</accession>
<evidence type="ECO:0000313" key="2">
    <source>
        <dbReference type="Proteomes" id="UP000006810"/>
    </source>
</evidence>
<gene>
    <name evidence="1" type="ordered locus">MBIO_0425</name>
</gene>
<name>C4XEW8_MYCFP</name>
<keyword evidence="2" id="KW-1185">Reference proteome</keyword>
<evidence type="ECO:0000313" key="1">
    <source>
        <dbReference type="EMBL" id="BAH69690.1"/>
    </source>
</evidence>
<dbReference type="Proteomes" id="UP000006810">
    <property type="component" value="Chromosome"/>
</dbReference>
<dbReference type="EMBL" id="AP009608">
    <property type="protein sequence ID" value="BAH69690.1"/>
    <property type="molecule type" value="Genomic_DNA"/>
</dbReference>
<proteinExistence type="predicted"/>
<organism evidence="1 2">
    <name type="scientific">Mycoplasmopsis fermentans (strain ATCC 19989 / NBRC 14854 / NCTC 10117 / PG18)</name>
    <name type="common">Mycoplasma fermentans</name>
    <dbReference type="NCBI Taxonomy" id="496833"/>
    <lineage>
        <taxon>Bacteria</taxon>
        <taxon>Bacillati</taxon>
        <taxon>Mycoplasmatota</taxon>
        <taxon>Mycoplasmoidales</taxon>
        <taxon>Metamycoplasmataceae</taxon>
        <taxon>Mycoplasmopsis</taxon>
    </lineage>
</organism>
<dbReference type="AlphaFoldDB" id="C4XEW8"/>
<dbReference type="HOGENOM" id="CLU_2618201_0_0_14"/>